<keyword evidence="1" id="KW-0677">Repeat</keyword>
<dbReference type="Pfam" id="PF12796">
    <property type="entry name" value="Ank_2"/>
    <property type="match status" value="1"/>
</dbReference>
<dbReference type="PANTHER" id="PTHR24189">
    <property type="entry name" value="MYOTROPHIN"/>
    <property type="match status" value="1"/>
</dbReference>
<evidence type="ECO:0000256" key="3">
    <source>
        <dbReference type="PROSITE-ProRule" id="PRU00023"/>
    </source>
</evidence>
<dbReference type="InterPro" id="IPR050745">
    <property type="entry name" value="Multifunctional_regulatory"/>
</dbReference>
<dbReference type="Gene3D" id="1.25.40.20">
    <property type="entry name" value="Ankyrin repeat-containing domain"/>
    <property type="match status" value="1"/>
</dbReference>
<accession>A0AA88KQZ7</accession>
<dbReference type="Proteomes" id="UP000816034">
    <property type="component" value="Unassembled WGS sequence"/>
</dbReference>
<keyword evidence="2 3" id="KW-0040">ANK repeat</keyword>
<comment type="caution">
    <text evidence="4">The sequence shown here is derived from an EMBL/GenBank/DDBJ whole genome shotgun (WGS) entry which is preliminary data.</text>
</comment>
<reference evidence="4 5" key="1">
    <citation type="journal article" date="2018" name="BMC Genomics">
        <title>The genome of Naegleria lovaniensis, the basis for a comparative approach to unravel pathogenicity factors of the human pathogenic amoeba N. fowleri.</title>
        <authorList>
            <person name="Liechti N."/>
            <person name="Schurch N."/>
            <person name="Bruggmann R."/>
            <person name="Wittwer M."/>
        </authorList>
    </citation>
    <scope>NUCLEOTIDE SEQUENCE [LARGE SCALE GENOMIC DNA]</scope>
    <source>
        <strain evidence="4 5">ATCC 30569</strain>
    </source>
</reference>
<evidence type="ECO:0000313" key="5">
    <source>
        <dbReference type="Proteomes" id="UP000816034"/>
    </source>
</evidence>
<name>A0AA88KQZ7_NAELO</name>
<dbReference type="InterPro" id="IPR036770">
    <property type="entry name" value="Ankyrin_rpt-contain_sf"/>
</dbReference>
<dbReference type="EMBL" id="PYSW02000014">
    <property type="protein sequence ID" value="KAG2386907.1"/>
    <property type="molecule type" value="Genomic_DNA"/>
</dbReference>
<dbReference type="GeneID" id="68094398"/>
<feature type="repeat" description="ANK" evidence="3">
    <location>
        <begin position="98"/>
        <end position="130"/>
    </location>
</feature>
<sequence>MKRSVRTEDILAFEGACRRGETQTVKELLESVVEVDRTVLVNCSKYETYNPPIMFALWTNRNDIFRYLLKEGYVDVNAQDTKVRLLLLLLRNFLKITIQNTLLHVACIKGNLEAVSLLVQYNCDTTLKDITGKTACDLAEQRGHLKLMTVIRGKDFAKKLHHSLQKHLHKITSLTDIFFQALD</sequence>
<dbReference type="SUPFAM" id="SSF48403">
    <property type="entry name" value="Ankyrin repeat"/>
    <property type="match status" value="1"/>
</dbReference>
<keyword evidence="5" id="KW-1185">Reference proteome</keyword>
<evidence type="ECO:0000256" key="1">
    <source>
        <dbReference type="ARBA" id="ARBA00022737"/>
    </source>
</evidence>
<dbReference type="InterPro" id="IPR002110">
    <property type="entry name" value="Ankyrin_rpt"/>
</dbReference>
<dbReference type="SMART" id="SM00248">
    <property type="entry name" value="ANK"/>
    <property type="match status" value="3"/>
</dbReference>
<evidence type="ECO:0008006" key="6">
    <source>
        <dbReference type="Google" id="ProtNLM"/>
    </source>
</evidence>
<gene>
    <name evidence="4" type="ORF">C9374_001942</name>
</gene>
<evidence type="ECO:0000256" key="2">
    <source>
        <dbReference type="ARBA" id="ARBA00023043"/>
    </source>
</evidence>
<dbReference type="Pfam" id="PF00023">
    <property type="entry name" value="Ank"/>
    <property type="match status" value="1"/>
</dbReference>
<organism evidence="4 5">
    <name type="scientific">Naegleria lovaniensis</name>
    <name type="common">Amoeba</name>
    <dbReference type="NCBI Taxonomy" id="51637"/>
    <lineage>
        <taxon>Eukaryota</taxon>
        <taxon>Discoba</taxon>
        <taxon>Heterolobosea</taxon>
        <taxon>Tetramitia</taxon>
        <taxon>Eutetramitia</taxon>
        <taxon>Vahlkampfiidae</taxon>
        <taxon>Naegleria</taxon>
    </lineage>
</organism>
<dbReference type="AlphaFoldDB" id="A0AA88KQZ7"/>
<dbReference type="PROSITE" id="PS50088">
    <property type="entry name" value="ANK_REPEAT"/>
    <property type="match status" value="1"/>
</dbReference>
<proteinExistence type="predicted"/>
<dbReference type="RefSeq" id="XP_044550899.1">
    <property type="nucleotide sequence ID" value="XM_044691305.1"/>
</dbReference>
<evidence type="ECO:0000313" key="4">
    <source>
        <dbReference type="EMBL" id="KAG2386907.1"/>
    </source>
</evidence>
<protein>
    <recommendedName>
        <fullName evidence="6">Ankyrin repeat domain-containing protein</fullName>
    </recommendedName>
</protein>